<dbReference type="EMBL" id="LAZR01000969">
    <property type="protein sequence ID" value="KKN53479.1"/>
    <property type="molecule type" value="Genomic_DNA"/>
</dbReference>
<reference evidence="1" key="1">
    <citation type="journal article" date="2015" name="Nature">
        <title>Complex archaea that bridge the gap between prokaryotes and eukaryotes.</title>
        <authorList>
            <person name="Spang A."/>
            <person name="Saw J.H."/>
            <person name="Jorgensen S.L."/>
            <person name="Zaremba-Niedzwiedzka K."/>
            <person name="Martijn J."/>
            <person name="Lind A.E."/>
            <person name="van Eijk R."/>
            <person name="Schleper C."/>
            <person name="Guy L."/>
            <person name="Ettema T.J."/>
        </authorList>
    </citation>
    <scope>NUCLEOTIDE SEQUENCE</scope>
</reference>
<sequence>MSEPLKPLERIVRTQEEINEVMQWAEDAFDQGTHYAGMSYEEGITAMYNWLMGDNDDRPNAD</sequence>
<name>A0A0F9RF14_9ZZZZ</name>
<protein>
    <submittedName>
        <fullName evidence="1">Uncharacterized protein</fullName>
    </submittedName>
</protein>
<organism evidence="1">
    <name type="scientific">marine sediment metagenome</name>
    <dbReference type="NCBI Taxonomy" id="412755"/>
    <lineage>
        <taxon>unclassified sequences</taxon>
        <taxon>metagenomes</taxon>
        <taxon>ecological metagenomes</taxon>
    </lineage>
</organism>
<gene>
    <name evidence="1" type="ORF">LCGC14_0601760</name>
</gene>
<comment type="caution">
    <text evidence="1">The sequence shown here is derived from an EMBL/GenBank/DDBJ whole genome shotgun (WGS) entry which is preliminary data.</text>
</comment>
<evidence type="ECO:0000313" key="1">
    <source>
        <dbReference type="EMBL" id="KKN53479.1"/>
    </source>
</evidence>
<accession>A0A0F9RF14</accession>
<proteinExistence type="predicted"/>
<dbReference type="AlphaFoldDB" id="A0A0F9RF14"/>